<dbReference type="PANTHER" id="PTHR10928">
    <property type="entry name" value="SUPPRESSOR OF FUSED"/>
    <property type="match status" value="1"/>
</dbReference>
<feature type="domain" description="Suppressor of fused-like" evidence="1">
    <location>
        <begin position="47"/>
        <end position="215"/>
    </location>
</feature>
<dbReference type="InterPro" id="IPR007768">
    <property type="entry name" value="Suppressor_of_fused"/>
</dbReference>
<dbReference type="AlphaFoldDB" id="A0A7W9SVT3"/>
<dbReference type="PIRSF" id="PIRSF011844">
    <property type="entry name" value="Suppressor_of_fused_protein"/>
    <property type="match status" value="1"/>
</dbReference>
<keyword evidence="3" id="KW-1185">Reference proteome</keyword>
<dbReference type="SUPFAM" id="SSF103359">
    <property type="entry name" value="Suppressor of Fused, N-terminal domain"/>
    <property type="match status" value="1"/>
</dbReference>
<evidence type="ECO:0000313" key="2">
    <source>
        <dbReference type="EMBL" id="MBB6053094.1"/>
    </source>
</evidence>
<dbReference type="EMBL" id="JACHGW010000005">
    <property type="protein sequence ID" value="MBB6053094.1"/>
    <property type="molecule type" value="Genomic_DNA"/>
</dbReference>
<dbReference type="InterPro" id="IPR016591">
    <property type="entry name" value="Suppressor_of_fused_euk"/>
</dbReference>
<name>A0A7W9SVT3_ARMRO</name>
<dbReference type="RefSeq" id="WP_184203049.1">
    <property type="nucleotide sequence ID" value="NZ_JACHGW010000005.1"/>
</dbReference>
<protein>
    <recommendedName>
        <fullName evidence="1">Suppressor of fused-like domain-containing protein</fullName>
    </recommendedName>
</protein>
<proteinExistence type="predicted"/>
<dbReference type="PANTHER" id="PTHR10928:SF2">
    <property type="entry name" value="SUPPRESSOR OF FUSED HOMOLOG"/>
    <property type="match status" value="1"/>
</dbReference>
<evidence type="ECO:0000313" key="3">
    <source>
        <dbReference type="Proteomes" id="UP000520814"/>
    </source>
</evidence>
<dbReference type="InterPro" id="IPR037181">
    <property type="entry name" value="SUFU_N"/>
</dbReference>
<organism evidence="2 3">
    <name type="scientific">Armatimonas rosea</name>
    <dbReference type="NCBI Taxonomy" id="685828"/>
    <lineage>
        <taxon>Bacteria</taxon>
        <taxon>Bacillati</taxon>
        <taxon>Armatimonadota</taxon>
        <taxon>Armatimonadia</taxon>
        <taxon>Armatimonadales</taxon>
        <taxon>Armatimonadaceae</taxon>
        <taxon>Armatimonas</taxon>
    </lineage>
</organism>
<sequence length="221" mass="24668">MDLETYKKTYSSESPVGWDAITSHLKTLYPTQEPMHWGTIVSWNLGGPDPLDGISAYQADDPGGSHFHYVTYGLSNLYYDEEAVGGEYSAFGFELTFRLRPFAKDGKEPPTWVCDLFQNLARYVFETQRVFDDFHWIPANGPIRLDTKTEIVGLAFLTDPALGVIETPHGKVQFLQMVGLTQSELDAIKGKKKTVAEVLDALTAQSPLLITDLTRSSKKKA</sequence>
<accession>A0A7W9SVT3</accession>
<comment type="caution">
    <text evidence="2">The sequence shown here is derived from an EMBL/GenBank/DDBJ whole genome shotgun (WGS) entry which is preliminary data.</text>
</comment>
<dbReference type="Proteomes" id="UP000520814">
    <property type="component" value="Unassembled WGS sequence"/>
</dbReference>
<evidence type="ECO:0000259" key="1">
    <source>
        <dbReference type="Pfam" id="PF05076"/>
    </source>
</evidence>
<reference evidence="2 3" key="1">
    <citation type="submission" date="2020-08" db="EMBL/GenBank/DDBJ databases">
        <title>Genomic Encyclopedia of Type Strains, Phase IV (KMG-IV): sequencing the most valuable type-strain genomes for metagenomic binning, comparative biology and taxonomic classification.</title>
        <authorList>
            <person name="Goeker M."/>
        </authorList>
    </citation>
    <scope>NUCLEOTIDE SEQUENCE [LARGE SCALE GENOMIC DNA]</scope>
    <source>
        <strain evidence="2 3">DSM 23562</strain>
    </source>
</reference>
<dbReference type="InterPro" id="IPR020941">
    <property type="entry name" value="SUFU-like_domain"/>
</dbReference>
<dbReference type="Pfam" id="PF05076">
    <property type="entry name" value="SUFU"/>
    <property type="match status" value="1"/>
</dbReference>
<gene>
    <name evidence="2" type="ORF">HNQ39_004926</name>
</gene>
<dbReference type="GO" id="GO:0005737">
    <property type="term" value="C:cytoplasm"/>
    <property type="evidence" value="ECO:0007669"/>
    <property type="project" value="TreeGrafter"/>
</dbReference>